<name>A0A9W8TEK4_9AGAR</name>
<dbReference type="EMBL" id="JANKHO010000033">
    <property type="protein sequence ID" value="KAJ3517030.1"/>
    <property type="molecule type" value="Genomic_DNA"/>
</dbReference>
<accession>A0A9W8TEK4</accession>
<reference evidence="1" key="1">
    <citation type="submission" date="2022-07" db="EMBL/GenBank/DDBJ databases">
        <title>Genome Sequence of Agrocybe chaxingu.</title>
        <authorList>
            <person name="Buettner E."/>
        </authorList>
    </citation>
    <scope>NUCLEOTIDE SEQUENCE</scope>
    <source>
        <strain evidence="1">MP-N11</strain>
    </source>
</reference>
<gene>
    <name evidence="1" type="ORF">NLJ89_g745</name>
</gene>
<dbReference type="Proteomes" id="UP001148786">
    <property type="component" value="Unassembled WGS sequence"/>
</dbReference>
<dbReference type="OrthoDB" id="2269034at2759"/>
<organism evidence="1 2">
    <name type="scientific">Agrocybe chaxingu</name>
    <dbReference type="NCBI Taxonomy" id="84603"/>
    <lineage>
        <taxon>Eukaryota</taxon>
        <taxon>Fungi</taxon>
        <taxon>Dikarya</taxon>
        <taxon>Basidiomycota</taxon>
        <taxon>Agaricomycotina</taxon>
        <taxon>Agaricomycetes</taxon>
        <taxon>Agaricomycetidae</taxon>
        <taxon>Agaricales</taxon>
        <taxon>Agaricineae</taxon>
        <taxon>Strophariaceae</taxon>
        <taxon>Agrocybe</taxon>
    </lineage>
</organism>
<protein>
    <submittedName>
        <fullName evidence="1">Uncharacterized protein</fullName>
    </submittedName>
</protein>
<evidence type="ECO:0000313" key="2">
    <source>
        <dbReference type="Proteomes" id="UP001148786"/>
    </source>
</evidence>
<dbReference type="AlphaFoldDB" id="A0A9W8TEK4"/>
<sequence>MDCTLTSLSLTYPIQEEFALIDLLFAWPFPSVRELHLTDSSKGQSESGLTTAFFEALQVNNPEEALLPRLEVFSYHGRLGVSAIDFLDPLIIRSRIRCFNENTITHSMVDLDDSIAVLRKIEIKADQDAFTIAEYTDALYVWELIRLMELRILSLANEDGSAWV</sequence>
<evidence type="ECO:0000313" key="1">
    <source>
        <dbReference type="EMBL" id="KAJ3517030.1"/>
    </source>
</evidence>
<keyword evidence="2" id="KW-1185">Reference proteome</keyword>
<comment type="caution">
    <text evidence="1">The sequence shown here is derived from an EMBL/GenBank/DDBJ whole genome shotgun (WGS) entry which is preliminary data.</text>
</comment>
<proteinExistence type="predicted"/>